<reference evidence="3" key="1">
    <citation type="submission" date="2016-11" db="UniProtKB">
        <authorList>
            <consortium name="WormBaseParasite"/>
        </authorList>
    </citation>
    <scope>IDENTIFICATION</scope>
</reference>
<feature type="compositionally biased region" description="Basic and acidic residues" evidence="1">
    <location>
        <begin position="10"/>
        <end position="24"/>
    </location>
</feature>
<evidence type="ECO:0000313" key="3">
    <source>
        <dbReference type="WBParaSite" id="L893_g23086.t1"/>
    </source>
</evidence>
<organism evidence="2 3">
    <name type="scientific">Steinernema glaseri</name>
    <dbReference type="NCBI Taxonomy" id="37863"/>
    <lineage>
        <taxon>Eukaryota</taxon>
        <taxon>Metazoa</taxon>
        <taxon>Ecdysozoa</taxon>
        <taxon>Nematoda</taxon>
        <taxon>Chromadorea</taxon>
        <taxon>Rhabditida</taxon>
        <taxon>Tylenchina</taxon>
        <taxon>Panagrolaimomorpha</taxon>
        <taxon>Strongyloidoidea</taxon>
        <taxon>Steinernematidae</taxon>
        <taxon>Steinernema</taxon>
    </lineage>
</organism>
<sequence>MASGILSESECPRGGREEDLEPRGGDGNGNEMTECGVLRKAQKPLGHNTRKWVPMALKSEGGAELLPLEWERLCGYGDAIFAISPNGPSAPFLDLHHGDAPGSGCDVCAGFPTQHVRYVKQVIRQSEVNDSSQIPVCRA</sequence>
<feature type="region of interest" description="Disordered" evidence="1">
    <location>
        <begin position="1"/>
        <end position="42"/>
    </location>
</feature>
<dbReference type="Proteomes" id="UP000095287">
    <property type="component" value="Unplaced"/>
</dbReference>
<proteinExistence type="predicted"/>
<evidence type="ECO:0000256" key="1">
    <source>
        <dbReference type="SAM" id="MobiDB-lite"/>
    </source>
</evidence>
<keyword evidence="2" id="KW-1185">Reference proteome</keyword>
<dbReference type="WBParaSite" id="L893_g23086.t1">
    <property type="protein sequence ID" value="L893_g23086.t1"/>
    <property type="gene ID" value="L893_g23086"/>
</dbReference>
<evidence type="ECO:0000313" key="2">
    <source>
        <dbReference type="Proteomes" id="UP000095287"/>
    </source>
</evidence>
<name>A0A1I7Z5L9_9BILA</name>
<dbReference type="AlphaFoldDB" id="A0A1I7Z5L9"/>
<protein>
    <submittedName>
        <fullName evidence="3">Uncharacterized protein</fullName>
    </submittedName>
</protein>
<accession>A0A1I7Z5L9</accession>